<accession>A0A9R0WL04</accession>
<dbReference type="Gramene" id="TRITD5Av1G098120.1">
    <property type="protein sequence ID" value="TRITD5Av1G098120.1"/>
    <property type="gene ID" value="TRITD5Av1G098120"/>
</dbReference>
<dbReference type="AlphaFoldDB" id="A0A9R0WL04"/>
<dbReference type="Proteomes" id="UP000324705">
    <property type="component" value="Chromosome 5A"/>
</dbReference>
<organism evidence="1 2">
    <name type="scientific">Triticum turgidum subsp. durum</name>
    <name type="common">Durum wheat</name>
    <name type="synonym">Triticum durum</name>
    <dbReference type="NCBI Taxonomy" id="4567"/>
    <lineage>
        <taxon>Eukaryota</taxon>
        <taxon>Viridiplantae</taxon>
        <taxon>Streptophyta</taxon>
        <taxon>Embryophyta</taxon>
        <taxon>Tracheophyta</taxon>
        <taxon>Spermatophyta</taxon>
        <taxon>Magnoliopsida</taxon>
        <taxon>Liliopsida</taxon>
        <taxon>Poales</taxon>
        <taxon>Poaceae</taxon>
        <taxon>BOP clade</taxon>
        <taxon>Pooideae</taxon>
        <taxon>Triticodae</taxon>
        <taxon>Triticeae</taxon>
        <taxon>Triticinae</taxon>
        <taxon>Triticum</taxon>
    </lineage>
</organism>
<name>A0A9R0WL04_TRITD</name>
<proteinExistence type="predicted"/>
<sequence length="158" mass="17332">MKVLPFGRTTEALSRLGPPSRRRSRGGWGLWSWCVLVGGGGARLLPSFPVLVVACWSFHNFQQLLALFADWLPVVGVRLLERSGRRGDSCLPSGSGPRRRVAESMFSFKLSGSSHPRQLMSSGGFGPAVLAGRDLRQLDRNFSWCFVRAAPGRSEFGL</sequence>
<evidence type="ECO:0000313" key="1">
    <source>
        <dbReference type="EMBL" id="VAI15509.1"/>
    </source>
</evidence>
<dbReference type="EMBL" id="LT934119">
    <property type="protein sequence ID" value="VAI15509.1"/>
    <property type="molecule type" value="Genomic_DNA"/>
</dbReference>
<gene>
    <name evidence="1" type="ORF">TRITD_5Av1G098120</name>
</gene>
<evidence type="ECO:0000313" key="2">
    <source>
        <dbReference type="Proteomes" id="UP000324705"/>
    </source>
</evidence>
<protein>
    <submittedName>
        <fullName evidence="1">Uncharacterized protein</fullName>
    </submittedName>
</protein>
<reference evidence="1 2" key="1">
    <citation type="submission" date="2017-09" db="EMBL/GenBank/DDBJ databases">
        <authorList>
            <consortium name="International Durum Wheat Genome Sequencing Consortium (IDWGSC)"/>
            <person name="Milanesi L."/>
        </authorList>
    </citation>
    <scope>NUCLEOTIDE SEQUENCE [LARGE SCALE GENOMIC DNA]</scope>
    <source>
        <strain evidence="2">cv. Svevo</strain>
    </source>
</reference>
<keyword evidence="2" id="KW-1185">Reference proteome</keyword>